<keyword evidence="3" id="KW-1185">Reference proteome</keyword>
<evidence type="ECO:0000259" key="1">
    <source>
        <dbReference type="PROSITE" id="PS50805"/>
    </source>
</evidence>
<reference evidence="2" key="1">
    <citation type="submission" date="2025-08" db="UniProtKB">
        <authorList>
            <consortium name="Ensembl"/>
        </authorList>
    </citation>
    <scope>IDENTIFICATION</scope>
</reference>
<dbReference type="AlphaFoldDB" id="A0A8C5U0Z2"/>
<dbReference type="SMART" id="SM00349">
    <property type="entry name" value="KRAB"/>
    <property type="match status" value="1"/>
</dbReference>
<dbReference type="PROSITE" id="PS50805">
    <property type="entry name" value="KRAB"/>
    <property type="match status" value="1"/>
</dbReference>
<accession>A0A8C5U0Z2</accession>
<dbReference type="InterPro" id="IPR001909">
    <property type="entry name" value="KRAB"/>
</dbReference>
<dbReference type="Gene3D" id="6.10.140.140">
    <property type="match status" value="1"/>
</dbReference>
<dbReference type="PANTHER" id="PTHR23232:SF163">
    <property type="entry name" value="ZINC FINGER PROTEIN 589"/>
    <property type="match status" value="1"/>
</dbReference>
<reference evidence="2" key="2">
    <citation type="submission" date="2025-09" db="UniProtKB">
        <authorList>
            <consortium name="Ensembl"/>
        </authorList>
    </citation>
    <scope>IDENTIFICATION</scope>
</reference>
<organism evidence="2 3">
    <name type="scientific">Malurus cyaneus samueli</name>
    <dbReference type="NCBI Taxonomy" id="2593467"/>
    <lineage>
        <taxon>Eukaryota</taxon>
        <taxon>Metazoa</taxon>
        <taxon>Chordata</taxon>
        <taxon>Craniata</taxon>
        <taxon>Vertebrata</taxon>
        <taxon>Euteleostomi</taxon>
        <taxon>Archelosauria</taxon>
        <taxon>Archosauria</taxon>
        <taxon>Dinosauria</taxon>
        <taxon>Saurischia</taxon>
        <taxon>Theropoda</taxon>
        <taxon>Coelurosauria</taxon>
        <taxon>Aves</taxon>
        <taxon>Neognathae</taxon>
        <taxon>Neoaves</taxon>
        <taxon>Telluraves</taxon>
        <taxon>Australaves</taxon>
        <taxon>Passeriformes</taxon>
        <taxon>Meliphagoidea</taxon>
        <taxon>Maluridae</taxon>
        <taxon>Malurus</taxon>
    </lineage>
</organism>
<proteinExistence type="predicted"/>
<evidence type="ECO:0000313" key="3">
    <source>
        <dbReference type="Proteomes" id="UP000694560"/>
    </source>
</evidence>
<dbReference type="GO" id="GO:0006355">
    <property type="term" value="P:regulation of DNA-templated transcription"/>
    <property type="evidence" value="ECO:0007669"/>
    <property type="project" value="InterPro"/>
</dbReference>
<evidence type="ECO:0000313" key="2">
    <source>
        <dbReference type="Ensembl" id="ENSMCSP00000015052.1"/>
    </source>
</evidence>
<dbReference type="Ensembl" id="ENSMCST00000015435.1">
    <property type="protein sequence ID" value="ENSMCSP00000015052.1"/>
    <property type="gene ID" value="ENSMCSG00000010616.1"/>
</dbReference>
<dbReference type="InterPro" id="IPR050169">
    <property type="entry name" value="Krueppel_C2H2_ZnF"/>
</dbReference>
<dbReference type="PANTHER" id="PTHR23232">
    <property type="entry name" value="KRAB DOMAIN C2H2 ZINC FINGER"/>
    <property type="match status" value="1"/>
</dbReference>
<feature type="domain" description="KRAB" evidence="1">
    <location>
        <begin position="3"/>
        <end position="42"/>
    </location>
</feature>
<dbReference type="CDD" id="cd07765">
    <property type="entry name" value="KRAB_A-box"/>
    <property type="match status" value="1"/>
</dbReference>
<protein>
    <recommendedName>
        <fullName evidence="1">KRAB domain-containing protein</fullName>
    </recommendedName>
</protein>
<dbReference type="Pfam" id="PF01352">
    <property type="entry name" value="KRAB"/>
    <property type="match status" value="1"/>
</dbReference>
<name>A0A8C5U0Z2_9PASS</name>
<dbReference type="SUPFAM" id="SSF109640">
    <property type="entry name" value="KRAB domain (Kruppel-associated box)"/>
    <property type="match status" value="1"/>
</dbReference>
<dbReference type="Proteomes" id="UP000694560">
    <property type="component" value="Unplaced"/>
</dbReference>
<sequence>ELVTFEDVAVLLSREEWDKLAPGQRELYRNVMADTYELLTSL</sequence>
<dbReference type="InterPro" id="IPR036051">
    <property type="entry name" value="KRAB_dom_sf"/>
</dbReference>
<dbReference type="OrthoDB" id="9892686at2759"/>